<dbReference type="Gene3D" id="3.20.20.150">
    <property type="entry name" value="Divalent-metal-dependent TIM barrel enzymes"/>
    <property type="match status" value="1"/>
</dbReference>
<dbReference type="Proteomes" id="UP000318384">
    <property type="component" value="Chromosome"/>
</dbReference>
<comment type="similarity">
    <text evidence="6">Belongs to the mannonate dehydratase family.</text>
</comment>
<dbReference type="InterPro" id="IPR004628">
    <property type="entry name" value="Man_deHydtase"/>
</dbReference>
<dbReference type="EC" id="4.2.1.8" evidence="7"/>
<dbReference type="UniPathway" id="UPA00246"/>
<evidence type="ECO:0000256" key="3">
    <source>
        <dbReference type="ARBA" id="ARBA00001954"/>
    </source>
</evidence>
<gene>
    <name evidence="11" type="primary">uxuA</name>
    <name evidence="11" type="ORF">V202x_14980</name>
</gene>
<evidence type="ECO:0000256" key="9">
    <source>
        <dbReference type="ARBA" id="ARBA00023211"/>
    </source>
</evidence>
<comment type="pathway">
    <text evidence="5">Carbohydrate metabolism; pentose and glucuronate interconversion.</text>
</comment>
<dbReference type="SUPFAM" id="SSF51658">
    <property type="entry name" value="Xylose isomerase-like"/>
    <property type="match status" value="1"/>
</dbReference>
<dbReference type="Pfam" id="PF03786">
    <property type="entry name" value="UxuA"/>
    <property type="match status" value="2"/>
</dbReference>
<evidence type="ECO:0000256" key="5">
    <source>
        <dbReference type="ARBA" id="ARBA00004892"/>
    </source>
</evidence>
<dbReference type="GO" id="GO:0042840">
    <property type="term" value="P:D-glucuronate catabolic process"/>
    <property type="evidence" value="ECO:0007669"/>
    <property type="project" value="TreeGrafter"/>
</dbReference>
<dbReference type="OrthoDB" id="9780250at2"/>
<dbReference type="GO" id="GO:0008927">
    <property type="term" value="F:mannonate dehydratase activity"/>
    <property type="evidence" value="ECO:0007669"/>
    <property type="project" value="UniProtKB-EC"/>
</dbReference>
<dbReference type="RefSeq" id="WP_145172556.1">
    <property type="nucleotide sequence ID" value="NZ_CP037422.1"/>
</dbReference>
<organism evidence="11 12">
    <name type="scientific">Gimesia aquarii</name>
    <dbReference type="NCBI Taxonomy" id="2527964"/>
    <lineage>
        <taxon>Bacteria</taxon>
        <taxon>Pseudomonadati</taxon>
        <taxon>Planctomycetota</taxon>
        <taxon>Planctomycetia</taxon>
        <taxon>Planctomycetales</taxon>
        <taxon>Planctomycetaceae</taxon>
        <taxon>Gimesia</taxon>
    </lineage>
</organism>
<dbReference type="GO" id="GO:0030145">
    <property type="term" value="F:manganese ion binding"/>
    <property type="evidence" value="ECO:0007669"/>
    <property type="project" value="TreeGrafter"/>
</dbReference>
<evidence type="ECO:0000256" key="2">
    <source>
        <dbReference type="ARBA" id="ARBA00001936"/>
    </source>
</evidence>
<keyword evidence="10 11" id="KW-0456">Lyase</keyword>
<dbReference type="PIRSF" id="PIRSF016049">
    <property type="entry name" value="Man_dehyd"/>
    <property type="match status" value="1"/>
</dbReference>
<dbReference type="PANTHER" id="PTHR30387:SF2">
    <property type="entry name" value="MANNONATE DEHYDRATASE"/>
    <property type="match status" value="1"/>
</dbReference>
<comment type="cofactor">
    <cofactor evidence="2">
        <name>Mn(2+)</name>
        <dbReference type="ChEBI" id="CHEBI:29035"/>
    </cofactor>
</comment>
<keyword evidence="12" id="KW-1185">Reference proteome</keyword>
<dbReference type="InterPro" id="IPR036237">
    <property type="entry name" value="Xyl_isomerase-like_sf"/>
</dbReference>
<name>A0A517WSA2_9PLAN</name>
<comment type="cofactor">
    <cofactor evidence="3">
        <name>Fe(2+)</name>
        <dbReference type="ChEBI" id="CHEBI:29033"/>
    </cofactor>
</comment>
<dbReference type="EMBL" id="CP037422">
    <property type="protein sequence ID" value="QDU08134.1"/>
    <property type="molecule type" value="Genomic_DNA"/>
</dbReference>
<keyword evidence="8" id="KW-0408">Iron</keyword>
<reference evidence="11 12" key="1">
    <citation type="submission" date="2019-03" db="EMBL/GenBank/DDBJ databases">
        <title>Deep-cultivation of Planctomycetes and their phenomic and genomic characterization uncovers novel biology.</title>
        <authorList>
            <person name="Wiegand S."/>
            <person name="Jogler M."/>
            <person name="Boedeker C."/>
            <person name="Pinto D."/>
            <person name="Vollmers J."/>
            <person name="Rivas-Marin E."/>
            <person name="Kohn T."/>
            <person name="Peeters S.H."/>
            <person name="Heuer A."/>
            <person name="Rast P."/>
            <person name="Oberbeckmann S."/>
            <person name="Bunk B."/>
            <person name="Jeske O."/>
            <person name="Meyerdierks A."/>
            <person name="Storesund J.E."/>
            <person name="Kallscheuer N."/>
            <person name="Luecker S."/>
            <person name="Lage O.M."/>
            <person name="Pohl T."/>
            <person name="Merkel B.J."/>
            <person name="Hornburger P."/>
            <person name="Mueller R.-W."/>
            <person name="Bruemmer F."/>
            <person name="Labrenz M."/>
            <person name="Spormann A.M."/>
            <person name="Op den Camp H."/>
            <person name="Overmann J."/>
            <person name="Amann R."/>
            <person name="Jetten M.S.M."/>
            <person name="Mascher T."/>
            <person name="Medema M.H."/>
            <person name="Devos D.P."/>
            <person name="Kaster A.-K."/>
            <person name="Ovreas L."/>
            <person name="Rohde M."/>
            <person name="Galperin M.Y."/>
            <person name="Jogler C."/>
        </authorList>
    </citation>
    <scope>NUCLEOTIDE SEQUENCE [LARGE SCALE GENOMIC DNA]</scope>
    <source>
        <strain evidence="11 12">V202</strain>
    </source>
</reference>
<accession>A0A517WSA2</accession>
<evidence type="ECO:0000313" key="11">
    <source>
        <dbReference type="EMBL" id="QDU08134.1"/>
    </source>
</evidence>
<proteinExistence type="inferred from homology"/>
<evidence type="ECO:0000256" key="4">
    <source>
        <dbReference type="ARBA" id="ARBA00002713"/>
    </source>
</evidence>
<protein>
    <recommendedName>
        <fullName evidence="7">mannonate dehydratase</fullName>
        <ecNumber evidence="7">4.2.1.8</ecNumber>
    </recommendedName>
</protein>
<evidence type="ECO:0000313" key="12">
    <source>
        <dbReference type="Proteomes" id="UP000318384"/>
    </source>
</evidence>
<evidence type="ECO:0000256" key="1">
    <source>
        <dbReference type="ARBA" id="ARBA00001794"/>
    </source>
</evidence>
<comment type="function">
    <text evidence="4">Catalyzes the dehydration of D-mannonate.</text>
</comment>
<evidence type="ECO:0000256" key="10">
    <source>
        <dbReference type="ARBA" id="ARBA00023239"/>
    </source>
</evidence>
<evidence type="ECO:0000256" key="8">
    <source>
        <dbReference type="ARBA" id="ARBA00023004"/>
    </source>
</evidence>
<evidence type="ECO:0000256" key="6">
    <source>
        <dbReference type="ARBA" id="ARBA00007389"/>
    </source>
</evidence>
<comment type="catalytic activity">
    <reaction evidence="1">
        <text>D-mannonate = 2-dehydro-3-deoxy-D-gluconate + H2O</text>
        <dbReference type="Rhea" id="RHEA:20097"/>
        <dbReference type="ChEBI" id="CHEBI:15377"/>
        <dbReference type="ChEBI" id="CHEBI:17767"/>
        <dbReference type="ChEBI" id="CHEBI:57990"/>
        <dbReference type="EC" id="4.2.1.8"/>
    </reaction>
</comment>
<keyword evidence="9" id="KW-0464">Manganese</keyword>
<dbReference type="GO" id="GO:0008198">
    <property type="term" value="F:ferrous iron binding"/>
    <property type="evidence" value="ECO:0007669"/>
    <property type="project" value="TreeGrafter"/>
</dbReference>
<dbReference type="AlphaFoldDB" id="A0A517WSA2"/>
<evidence type="ECO:0000256" key="7">
    <source>
        <dbReference type="ARBA" id="ARBA00012927"/>
    </source>
</evidence>
<dbReference type="PANTHER" id="PTHR30387">
    <property type="entry name" value="MANNONATE DEHYDRATASE"/>
    <property type="match status" value="1"/>
</dbReference>
<sequence length="318" mass="35726">MQLTSVVTPFTEENLQLLSQIGVTHVTIRYPGKGQDRLESIKKQVQLFGLKIAAIEGNLPIENIKLGNQHFDAEILEMKQLLQNMHRVGIPFLCYNFMAGTDWVRTKLDERERGGALVTRFDVDQAEQAVSLSETTPQQDSNTISSEQLWNNLERFLEELVPVAEDCQVTLAMHPDDPPLDSFMGKARIMNCVESFEKLMKMVPSPANAICFCQGTFAEMGVDIPGTIHQLGQHIKYVHFRDIKGTREHFVETFHDNGATDMYSAIKAYQQVGFTGPIRPDHVPQFVGEEAGEPGYTMLGRLHAFGYMQGLIQAASHE</sequence>